<dbReference type="GO" id="GO:0006935">
    <property type="term" value="P:chemotaxis"/>
    <property type="evidence" value="ECO:0007669"/>
    <property type="project" value="UniProtKB-KW"/>
</dbReference>
<dbReference type="PANTHER" id="PTHR43484:SF1">
    <property type="entry name" value="FLAGELLAR MOTOR SWITCH PROTEIN FLIN"/>
    <property type="match status" value="1"/>
</dbReference>
<dbReference type="PANTHER" id="PTHR43484">
    <property type="match status" value="1"/>
</dbReference>
<evidence type="ECO:0000313" key="9">
    <source>
        <dbReference type="EMBL" id="KLE31269.1"/>
    </source>
</evidence>
<evidence type="ECO:0000256" key="3">
    <source>
        <dbReference type="ARBA" id="ARBA00021897"/>
    </source>
</evidence>
<organism evidence="9 10">
    <name type="scientific">Aurantiacibacter luteus</name>
    <dbReference type="NCBI Taxonomy" id="1581420"/>
    <lineage>
        <taxon>Bacteria</taxon>
        <taxon>Pseudomonadati</taxon>
        <taxon>Pseudomonadota</taxon>
        <taxon>Alphaproteobacteria</taxon>
        <taxon>Sphingomonadales</taxon>
        <taxon>Erythrobacteraceae</taxon>
        <taxon>Aurantiacibacter</taxon>
    </lineage>
</organism>
<dbReference type="InterPro" id="IPR051469">
    <property type="entry name" value="FliN/MopA/SpaO"/>
</dbReference>
<dbReference type="Proteomes" id="UP000053464">
    <property type="component" value="Unassembled WGS sequence"/>
</dbReference>
<keyword evidence="5" id="KW-0145">Chemotaxis</keyword>
<evidence type="ECO:0000313" key="10">
    <source>
        <dbReference type="Proteomes" id="UP000053464"/>
    </source>
</evidence>
<dbReference type="AlphaFoldDB" id="A0A0G9MKY4"/>
<dbReference type="RefSeq" id="WP_047005073.1">
    <property type="nucleotide sequence ID" value="NZ_LBHB01000006.1"/>
</dbReference>
<evidence type="ECO:0000259" key="8">
    <source>
        <dbReference type="Pfam" id="PF01052"/>
    </source>
</evidence>
<dbReference type="GO" id="GO:0003774">
    <property type="term" value="F:cytoskeletal motor activity"/>
    <property type="evidence" value="ECO:0007669"/>
    <property type="project" value="InterPro"/>
</dbReference>
<dbReference type="GO" id="GO:0009425">
    <property type="term" value="C:bacterial-type flagellum basal body"/>
    <property type="evidence" value="ECO:0007669"/>
    <property type="project" value="InterPro"/>
</dbReference>
<dbReference type="GO" id="GO:0005886">
    <property type="term" value="C:plasma membrane"/>
    <property type="evidence" value="ECO:0007669"/>
    <property type="project" value="UniProtKB-SubCell"/>
</dbReference>
<dbReference type="EMBL" id="LBHB01000006">
    <property type="protein sequence ID" value="KLE31269.1"/>
    <property type="molecule type" value="Genomic_DNA"/>
</dbReference>
<dbReference type="InterPro" id="IPR036429">
    <property type="entry name" value="SpoA-like_sf"/>
</dbReference>
<evidence type="ECO:0000256" key="6">
    <source>
        <dbReference type="ARBA" id="ARBA00022779"/>
    </source>
</evidence>
<sequence>MNISPRGLGMLRNVEVCLSVELGRARMTLKELLALQTDTVVPLDRLSDEPLDVFVNGKRIAKAEILTEGDRFALRIVEMDGEGDGDAGDAAIASDAA</sequence>
<accession>A0A0G9MKY4</accession>
<evidence type="ECO:0000256" key="1">
    <source>
        <dbReference type="ARBA" id="ARBA00004413"/>
    </source>
</evidence>
<dbReference type="InterPro" id="IPR001543">
    <property type="entry name" value="FliN-like_C"/>
</dbReference>
<protein>
    <recommendedName>
        <fullName evidence="3">Flagellar motor switch protein FliN</fullName>
    </recommendedName>
</protein>
<dbReference type="Pfam" id="PF01052">
    <property type="entry name" value="FliMN_C"/>
    <property type="match status" value="1"/>
</dbReference>
<dbReference type="SUPFAM" id="SSF101801">
    <property type="entry name" value="Surface presentation of antigens (SPOA)"/>
    <property type="match status" value="1"/>
</dbReference>
<dbReference type="Gene3D" id="2.30.330.10">
    <property type="entry name" value="SpoA-like"/>
    <property type="match status" value="1"/>
</dbReference>
<evidence type="ECO:0000256" key="5">
    <source>
        <dbReference type="ARBA" id="ARBA00022500"/>
    </source>
</evidence>
<proteinExistence type="inferred from homology"/>
<dbReference type="STRING" id="1581420.AAW00_13995"/>
<keyword evidence="6" id="KW-0283">Flagellar rotation</keyword>
<evidence type="ECO:0000256" key="4">
    <source>
        <dbReference type="ARBA" id="ARBA00022475"/>
    </source>
</evidence>
<dbReference type="InterPro" id="IPR001172">
    <property type="entry name" value="FliN_T3SS_HrcQb"/>
</dbReference>
<feature type="domain" description="Flagellar motor switch protein FliN-like C-terminal" evidence="8">
    <location>
        <begin position="11"/>
        <end position="79"/>
    </location>
</feature>
<comment type="subcellular location">
    <subcellularLocation>
        <location evidence="1">Cell membrane</location>
        <topology evidence="1">Peripheral membrane protein</topology>
        <orientation evidence="1">Cytoplasmic side</orientation>
    </subcellularLocation>
</comment>
<keyword evidence="4" id="KW-1003">Cell membrane</keyword>
<evidence type="ECO:0000256" key="2">
    <source>
        <dbReference type="ARBA" id="ARBA00009226"/>
    </source>
</evidence>
<keyword evidence="7" id="KW-0472">Membrane</keyword>
<comment type="similarity">
    <text evidence="2">Belongs to the FliN/MopA/SpaO family.</text>
</comment>
<dbReference type="PATRIC" id="fig|1581420.6.peg.2862"/>
<gene>
    <name evidence="9" type="ORF">AAW00_13995</name>
</gene>
<dbReference type="GO" id="GO:0071973">
    <property type="term" value="P:bacterial-type flagellum-dependent cell motility"/>
    <property type="evidence" value="ECO:0007669"/>
    <property type="project" value="InterPro"/>
</dbReference>
<evidence type="ECO:0000256" key="7">
    <source>
        <dbReference type="ARBA" id="ARBA00023136"/>
    </source>
</evidence>
<comment type="caution">
    <text evidence="9">The sequence shown here is derived from an EMBL/GenBank/DDBJ whole genome shotgun (WGS) entry which is preliminary data.</text>
</comment>
<name>A0A0G9MKY4_9SPHN</name>
<reference evidence="9 10" key="1">
    <citation type="submission" date="2015-04" db="EMBL/GenBank/DDBJ databases">
        <title>The draft genome sequence of Erythrobacter luteus KA37.</title>
        <authorList>
            <person name="Zhuang L."/>
            <person name="Liu Y."/>
            <person name="Shao Z."/>
        </authorList>
    </citation>
    <scope>NUCLEOTIDE SEQUENCE [LARGE SCALE GENOMIC DNA]</scope>
    <source>
        <strain evidence="9 10">KA37</strain>
    </source>
</reference>
<dbReference type="OrthoDB" id="9790303at2"/>
<dbReference type="PRINTS" id="PR00956">
    <property type="entry name" value="FLGMOTORFLIN"/>
</dbReference>
<keyword evidence="10" id="KW-1185">Reference proteome</keyword>